<organism evidence="1">
    <name type="scientific">Fructobacillus tropaeoli</name>
    <dbReference type="NCBI Taxonomy" id="709323"/>
    <lineage>
        <taxon>Bacteria</taxon>
        <taxon>Bacillati</taxon>
        <taxon>Bacillota</taxon>
        <taxon>Bacilli</taxon>
        <taxon>Lactobacillales</taxon>
        <taxon>Lactobacillaceae</taxon>
        <taxon>Fructobacillus</taxon>
    </lineage>
</organism>
<evidence type="ECO:0000313" key="1">
    <source>
        <dbReference type="EMBL" id="GAP04999.1"/>
    </source>
</evidence>
<dbReference type="EMBL" id="DF968094">
    <property type="protein sequence ID" value="GAP04999.1"/>
    <property type="molecule type" value="Genomic_DNA"/>
</dbReference>
<dbReference type="RefSeq" id="WP_158531891.1">
    <property type="nucleotide sequence ID" value="NZ_DF968094.1"/>
</dbReference>
<dbReference type="AlphaFoldDB" id="A0A3F3HHI0"/>
<reference evidence="1" key="1">
    <citation type="journal article" date="2015" name="BMC Genomics">
        <title>Comparative genomics of Fructobacillus spp. and Leuconostoc spp. reveals niche-specific evolution of Fructobacillus spp.</title>
        <authorList>
            <person name="Endo A."/>
            <person name="Tanizawa Y."/>
            <person name="Tanaka N."/>
            <person name="Maeno S."/>
            <person name="Kumar H."/>
            <person name="Shiwa Y."/>
            <person name="Okada S."/>
            <person name="Yoshikawa H."/>
            <person name="Dicks L."/>
            <person name="Nakagawa J."/>
            <person name="Arita M."/>
        </authorList>
    </citation>
    <scope>NUCLEOTIDE SEQUENCE [LARGE SCALE GENOMIC DNA]</scope>
    <source>
        <strain evidence="1">F214-1</strain>
    </source>
</reference>
<accession>A0A3F3HHI0</accession>
<gene>
    <name evidence="1" type="ORF">FTRO_0170040</name>
</gene>
<protein>
    <submittedName>
        <fullName evidence="1">Tail fiber protein H</fullName>
    </submittedName>
</protein>
<sequence length="53" mass="6019">MARKFLMTVAEVNTLNSLCDSPAIAIDSEKYTFHIANLGEYKKLMQKIDGREL</sequence>
<dbReference type="STRING" id="709323.GCA_001047135_01563"/>
<dbReference type="Proteomes" id="UP000064514">
    <property type="component" value="Unassembled WGS sequence"/>
</dbReference>
<proteinExistence type="predicted"/>
<name>A0A3F3HHI0_9LACO</name>